<feature type="domain" description="DEAD-box RNA helicase Q" evidence="15">
    <location>
        <begin position="6"/>
        <end position="34"/>
    </location>
</feature>
<feature type="domain" description="Helicase C-terminal" evidence="14">
    <location>
        <begin position="235"/>
        <end position="386"/>
    </location>
</feature>
<dbReference type="Gene3D" id="3.40.50.300">
    <property type="entry name" value="P-loop containing nucleotide triphosphate hydrolases"/>
    <property type="match status" value="2"/>
</dbReference>
<keyword evidence="5 11" id="KW-0347">Helicase</keyword>
<dbReference type="OrthoDB" id="9805696at2"/>
<evidence type="ECO:0000313" key="17">
    <source>
        <dbReference type="Proteomes" id="UP000294684"/>
    </source>
</evidence>
<evidence type="ECO:0000256" key="2">
    <source>
        <dbReference type="ARBA" id="ARBA00022490"/>
    </source>
</evidence>
<dbReference type="InterPro" id="IPR014001">
    <property type="entry name" value="Helicase_ATP-bd"/>
</dbReference>
<gene>
    <name evidence="16" type="ORF">CLV96_3590</name>
</gene>
<evidence type="ECO:0000256" key="3">
    <source>
        <dbReference type="ARBA" id="ARBA00022741"/>
    </source>
</evidence>
<evidence type="ECO:0000256" key="1">
    <source>
        <dbReference type="ARBA" id="ARBA00012552"/>
    </source>
</evidence>
<feature type="compositionally biased region" description="Basic residues" evidence="12">
    <location>
        <begin position="461"/>
        <end position="471"/>
    </location>
</feature>
<dbReference type="PROSITE" id="PS51195">
    <property type="entry name" value="Q_MOTIF"/>
    <property type="match status" value="1"/>
</dbReference>
<evidence type="ECO:0000256" key="12">
    <source>
        <dbReference type="SAM" id="MobiDB-lite"/>
    </source>
</evidence>
<dbReference type="PANTHER" id="PTHR47959:SF13">
    <property type="entry name" value="ATP-DEPENDENT RNA HELICASE RHLE"/>
    <property type="match status" value="1"/>
</dbReference>
<dbReference type="PANTHER" id="PTHR47959">
    <property type="entry name" value="ATP-DEPENDENT RNA HELICASE RHLE-RELATED"/>
    <property type="match status" value="1"/>
</dbReference>
<dbReference type="SMART" id="SM00487">
    <property type="entry name" value="DEXDc"/>
    <property type="match status" value="1"/>
</dbReference>
<evidence type="ECO:0000313" key="16">
    <source>
        <dbReference type="EMBL" id="TDY67169.1"/>
    </source>
</evidence>
<evidence type="ECO:0000259" key="13">
    <source>
        <dbReference type="PROSITE" id="PS51192"/>
    </source>
</evidence>
<reference evidence="16 17" key="1">
    <citation type="submission" date="2019-03" db="EMBL/GenBank/DDBJ databases">
        <title>Genomic Encyclopedia of Archaeal and Bacterial Type Strains, Phase II (KMG-II): from individual species to whole genera.</title>
        <authorList>
            <person name="Goeker M."/>
        </authorList>
    </citation>
    <scope>NUCLEOTIDE SEQUENCE [LARGE SCALE GENOMIC DNA]</scope>
    <source>
        <strain evidence="16 17">DSM 21537</strain>
    </source>
</reference>
<dbReference type="SMART" id="SM00490">
    <property type="entry name" value="HELICc"/>
    <property type="match status" value="1"/>
</dbReference>
<evidence type="ECO:0000256" key="9">
    <source>
        <dbReference type="ARBA" id="ARBA00074363"/>
    </source>
</evidence>
<comment type="similarity">
    <text evidence="7 11">Belongs to the DEAD box helicase family.</text>
</comment>
<keyword evidence="6 11" id="KW-0067">ATP-binding</keyword>
<dbReference type="GO" id="GO:0009266">
    <property type="term" value="P:response to temperature stimulus"/>
    <property type="evidence" value="ECO:0007669"/>
    <property type="project" value="UniProtKB-ARBA"/>
</dbReference>
<evidence type="ECO:0000259" key="15">
    <source>
        <dbReference type="PROSITE" id="PS51195"/>
    </source>
</evidence>
<dbReference type="GO" id="GO:0005524">
    <property type="term" value="F:ATP binding"/>
    <property type="evidence" value="ECO:0007669"/>
    <property type="project" value="UniProtKB-KW"/>
</dbReference>
<dbReference type="InterPro" id="IPR027417">
    <property type="entry name" value="P-loop_NTPase"/>
</dbReference>
<dbReference type="PROSITE" id="PS51194">
    <property type="entry name" value="HELICASE_CTER"/>
    <property type="match status" value="1"/>
</dbReference>
<keyword evidence="17" id="KW-1185">Reference proteome</keyword>
<dbReference type="EC" id="3.6.4.13" evidence="1"/>
<dbReference type="Pfam" id="PF00270">
    <property type="entry name" value="DEAD"/>
    <property type="match status" value="1"/>
</dbReference>
<evidence type="ECO:0000259" key="14">
    <source>
        <dbReference type="PROSITE" id="PS51194"/>
    </source>
</evidence>
<organism evidence="16 17">
    <name type="scientific">Leptospira meyeri</name>
    <dbReference type="NCBI Taxonomy" id="29508"/>
    <lineage>
        <taxon>Bacteria</taxon>
        <taxon>Pseudomonadati</taxon>
        <taxon>Spirochaetota</taxon>
        <taxon>Spirochaetia</taxon>
        <taxon>Leptospirales</taxon>
        <taxon>Leptospiraceae</taxon>
        <taxon>Leptospira</taxon>
    </lineage>
</organism>
<keyword evidence="4 11" id="KW-0378">Hydrolase</keyword>
<name>A0A4R8MPD4_LEPME</name>
<accession>A0A4R8MPD4</accession>
<dbReference type="GO" id="GO:0003676">
    <property type="term" value="F:nucleic acid binding"/>
    <property type="evidence" value="ECO:0007669"/>
    <property type="project" value="InterPro"/>
</dbReference>
<feature type="domain" description="Helicase ATP-binding" evidence="13">
    <location>
        <begin position="37"/>
        <end position="212"/>
    </location>
</feature>
<feature type="compositionally biased region" description="Basic and acidic residues" evidence="12">
    <location>
        <begin position="436"/>
        <end position="454"/>
    </location>
</feature>
<proteinExistence type="inferred from homology"/>
<dbReference type="EMBL" id="SORO01000004">
    <property type="protein sequence ID" value="TDY67169.1"/>
    <property type="molecule type" value="Genomic_DNA"/>
</dbReference>
<dbReference type="GO" id="GO:0042255">
    <property type="term" value="P:ribosome assembly"/>
    <property type="evidence" value="ECO:0007669"/>
    <property type="project" value="UniProtKB-ARBA"/>
</dbReference>
<feature type="region of interest" description="Disordered" evidence="12">
    <location>
        <begin position="385"/>
        <end position="471"/>
    </location>
</feature>
<dbReference type="PROSITE" id="PS51192">
    <property type="entry name" value="HELICASE_ATP_BIND_1"/>
    <property type="match status" value="1"/>
</dbReference>
<dbReference type="InterPro" id="IPR014014">
    <property type="entry name" value="RNA_helicase_DEAD_Q_motif"/>
</dbReference>
<dbReference type="GO" id="GO:0005829">
    <property type="term" value="C:cytosol"/>
    <property type="evidence" value="ECO:0007669"/>
    <property type="project" value="TreeGrafter"/>
</dbReference>
<comment type="catalytic activity">
    <reaction evidence="8">
        <text>ATP + H2O = ADP + phosphate + H(+)</text>
        <dbReference type="Rhea" id="RHEA:13065"/>
        <dbReference type="ChEBI" id="CHEBI:15377"/>
        <dbReference type="ChEBI" id="CHEBI:15378"/>
        <dbReference type="ChEBI" id="CHEBI:30616"/>
        <dbReference type="ChEBI" id="CHEBI:43474"/>
        <dbReference type="ChEBI" id="CHEBI:456216"/>
        <dbReference type="EC" id="3.6.4.13"/>
    </reaction>
</comment>
<dbReference type="GeneID" id="79828852"/>
<dbReference type="Pfam" id="PF00271">
    <property type="entry name" value="Helicase_C"/>
    <property type="match status" value="1"/>
</dbReference>
<evidence type="ECO:0000256" key="6">
    <source>
        <dbReference type="ARBA" id="ARBA00022840"/>
    </source>
</evidence>
<dbReference type="STRING" id="1193051.LEP1GSC017_1120"/>
<evidence type="ECO:0000256" key="8">
    <source>
        <dbReference type="ARBA" id="ARBA00047984"/>
    </source>
</evidence>
<dbReference type="PROSITE" id="PS00039">
    <property type="entry name" value="DEAD_ATP_HELICASE"/>
    <property type="match status" value="1"/>
</dbReference>
<comment type="caution">
    <text evidence="16">The sequence shown here is derived from an EMBL/GenBank/DDBJ whole genome shotgun (WGS) entry which is preliminary data.</text>
</comment>
<dbReference type="FunFam" id="3.40.50.300:FF:000108">
    <property type="entry name" value="ATP-dependent RNA helicase RhlE"/>
    <property type="match status" value="1"/>
</dbReference>
<dbReference type="GO" id="GO:0016787">
    <property type="term" value="F:hydrolase activity"/>
    <property type="evidence" value="ECO:0007669"/>
    <property type="project" value="UniProtKB-KW"/>
</dbReference>
<evidence type="ECO:0000256" key="5">
    <source>
        <dbReference type="ARBA" id="ARBA00022806"/>
    </source>
</evidence>
<dbReference type="InterPro" id="IPR044742">
    <property type="entry name" value="DEAD/DEAH_RhlB"/>
</dbReference>
<evidence type="ECO:0000256" key="4">
    <source>
        <dbReference type="ARBA" id="ARBA00022801"/>
    </source>
</evidence>
<keyword evidence="2" id="KW-0963">Cytoplasm</keyword>
<dbReference type="RefSeq" id="WP_004786654.1">
    <property type="nucleotide sequence ID" value="NZ_SORO01000004.1"/>
</dbReference>
<dbReference type="GO" id="GO:0003724">
    <property type="term" value="F:RNA helicase activity"/>
    <property type="evidence" value="ECO:0007669"/>
    <property type="project" value="UniProtKB-EC"/>
</dbReference>
<dbReference type="InterPro" id="IPR011545">
    <property type="entry name" value="DEAD/DEAH_box_helicase_dom"/>
</dbReference>
<feature type="compositionally biased region" description="Low complexity" evidence="12">
    <location>
        <begin position="412"/>
        <end position="435"/>
    </location>
</feature>
<protein>
    <recommendedName>
        <fullName evidence="9">DEAD-box ATP-dependent RNA helicase RhpA</fullName>
        <ecNumber evidence="1">3.6.4.13</ecNumber>
    </recommendedName>
</protein>
<dbReference type="InterPro" id="IPR000629">
    <property type="entry name" value="RNA-helicase_DEAD-box_CS"/>
</dbReference>
<sequence>MQKHIETFSDLKLDRSIQKAVVETGYTKPTPIQIQAIPLLLDNHDLLGCAQTGTGKTAAFALPMIHNLISTRAKPNPKQPRSLVLVPTRELAIQVHESFVLYGKYTQIRTAVIFGGVGQNPQAKAIASGLDVLIATPGRLVDLMNQNLVSLKNLEIFVLDEADRMLDMGFIHDIRKIISYLPKRRQNLFFSATMPSEIEKLANSILVEPIRIDITPVSSTVELISQSVMYTELADKKNLLLHLFKDKNFKKTIIFTKTKHGANKISELLNKSGIKTDVIHGNKSQSARQKALEDFRSGKNRALVATDLAARGIDIDDITHVINYEIPYVPETYVHRIGRTARAGKNGIAIAIAEADERSLIKDIEKVIGISIPVDRDHPYHAARVESHTGKAPKIHGSGGGGNRGQRRSSRSGDLSSGRNGNSKQNSKQNSNRSQRQSEKRKPSDSGNRPEPKKSSPSAKKTPKAKISRFR</sequence>
<keyword evidence="3 11" id="KW-0547">Nucleotide-binding</keyword>
<evidence type="ECO:0000256" key="11">
    <source>
        <dbReference type="RuleBase" id="RU000492"/>
    </source>
</evidence>
<dbReference type="CDD" id="cd00268">
    <property type="entry name" value="DEADc"/>
    <property type="match status" value="1"/>
</dbReference>
<dbReference type="AlphaFoldDB" id="A0A4R8MPD4"/>
<dbReference type="InterPro" id="IPR050079">
    <property type="entry name" value="DEAD_box_RNA_helicase"/>
</dbReference>
<dbReference type="InterPro" id="IPR001650">
    <property type="entry name" value="Helicase_C-like"/>
</dbReference>
<dbReference type="CDD" id="cd18787">
    <property type="entry name" value="SF2_C_DEAD"/>
    <property type="match status" value="1"/>
</dbReference>
<evidence type="ECO:0000256" key="7">
    <source>
        <dbReference type="ARBA" id="ARBA00038437"/>
    </source>
</evidence>
<feature type="short sequence motif" description="Q motif" evidence="10">
    <location>
        <begin position="6"/>
        <end position="34"/>
    </location>
</feature>
<evidence type="ECO:0000256" key="10">
    <source>
        <dbReference type="PROSITE-ProRule" id="PRU00552"/>
    </source>
</evidence>
<dbReference type="Proteomes" id="UP000294684">
    <property type="component" value="Unassembled WGS sequence"/>
</dbReference>
<dbReference type="SUPFAM" id="SSF52540">
    <property type="entry name" value="P-loop containing nucleoside triphosphate hydrolases"/>
    <property type="match status" value="1"/>
</dbReference>